<dbReference type="OrthoDB" id="341511at2759"/>
<dbReference type="GO" id="GO:0000724">
    <property type="term" value="P:double-strand break repair via homologous recombination"/>
    <property type="evidence" value="ECO:0007669"/>
    <property type="project" value="TreeGrafter"/>
</dbReference>
<keyword evidence="6" id="KW-1185">Reference proteome</keyword>
<dbReference type="HOGENOM" id="CLU_093893_0_0_1"/>
<comment type="similarity">
    <text evidence="1">Belongs to the RMI1 family.</text>
</comment>
<feature type="domain" description="RecQ mediated genome instability protein 1 OB-fold" evidence="3">
    <location>
        <begin position="68"/>
        <end position="217"/>
    </location>
</feature>
<dbReference type="Gene3D" id="2.40.50.770">
    <property type="entry name" value="RecQ-mediated genome instability protein Rmi1, C-terminal domain"/>
    <property type="match status" value="1"/>
</dbReference>
<dbReference type="GO" id="GO:0016604">
    <property type="term" value="C:nuclear body"/>
    <property type="evidence" value="ECO:0007669"/>
    <property type="project" value="TreeGrafter"/>
</dbReference>
<dbReference type="OMA" id="MTSPDQI"/>
<dbReference type="Pfam" id="PF21000">
    <property type="entry name" value="RMI1_N_N"/>
    <property type="match status" value="1"/>
</dbReference>
<dbReference type="EMBL" id="JH767603">
    <property type="protein sequence ID" value="EON68970.1"/>
    <property type="molecule type" value="Genomic_DNA"/>
</dbReference>
<dbReference type="GO" id="GO:0000712">
    <property type="term" value="P:resolution of meiotic recombination intermediates"/>
    <property type="evidence" value="ECO:0007669"/>
    <property type="project" value="TreeGrafter"/>
</dbReference>
<dbReference type="RefSeq" id="XP_007784287.1">
    <property type="nucleotide sequence ID" value="XM_007786097.1"/>
</dbReference>
<dbReference type="AlphaFoldDB" id="R7Z456"/>
<evidence type="ECO:0000259" key="3">
    <source>
        <dbReference type="Pfam" id="PF08585"/>
    </source>
</evidence>
<feature type="domain" description="RMI1 N-terminal" evidence="4">
    <location>
        <begin position="14"/>
        <end position="59"/>
    </location>
</feature>
<accession>R7Z456</accession>
<sequence length="231" mass="24694">MDSTNLAQEITTHLLSRGLHPSPTWLTTTFLPTIRPTTPLPALKQTALFRLLASDITQTLQRTPSSVFPPDIHNATIRERRLAGPIAVQVLDIEDIGRSRWSQVEALEAAERGETTKGREIIRAVRAEDGGEGADADADVAGSGGPHKLVLQDAQGVNVFGIELTAVEGVGVGMNIGAKIVLRDVLVARGVVLLEPGSVKVEGGKIEGVHKAWREGRKERLKSAAGITERG</sequence>
<dbReference type="eggNOG" id="KOG3683">
    <property type="taxonomic scope" value="Eukaryota"/>
</dbReference>
<dbReference type="Pfam" id="PF08585">
    <property type="entry name" value="RMI1_N_C"/>
    <property type="match status" value="1"/>
</dbReference>
<dbReference type="GO" id="GO:0031422">
    <property type="term" value="C:RecQ family helicase-topoisomerase III complex"/>
    <property type="evidence" value="ECO:0007669"/>
    <property type="project" value="TreeGrafter"/>
</dbReference>
<evidence type="ECO:0000313" key="5">
    <source>
        <dbReference type="EMBL" id="EON68970.1"/>
    </source>
</evidence>
<reference evidence="6" key="1">
    <citation type="submission" date="2012-06" db="EMBL/GenBank/DDBJ databases">
        <title>The genome sequence of Coniosporium apollinis CBS 100218.</title>
        <authorList>
            <consortium name="The Broad Institute Genome Sequencing Platform"/>
            <person name="Cuomo C."/>
            <person name="Gorbushina A."/>
            <person name="Noack S."/>
            <person name="Walker B."/>
            <person name="Young S.K."/>
            <person name="Zeng Q."/>
            <person name="Gargeya S."/>
            <person name="Fitzgerald M."/>
            <person name="Haas B."/>
            <person name="Abouelleil A."/>
            <person name="Alvarado L."/>
            <person name="Arachchi H.M."/>
            <person name="Berlin A.M."/>
            <person name="Chapman S.B."/>
            <person name="Goldberg J."/>
            <person name="Griggs A."/>
            <person name="Gujja S."/>
            <person name="Hansen M."/>
            <person name="Howarth C."/>
            <person name="Imamovic A."/>
            <person name="Larimer J."/>
            <person name="McCowan C."/>
            <person name="Montmayeur A."/>
            <person name="Murphy C."/>
            <person name="Neiman D."/>
            <person name="Pearson M."/>
            <person name="Priest M."/>
            <person name="Roberts A."/>
            <person name="Saif S."/>
            <person name="Shea T."/>
            <person name="Sisk P."/>
            <person name="Sykes S."/>
            <person name="Wortman J."/>
            <person name="Nusbaum C."/>
            <person name="Birren B."/>
        </authorList>
    </citation>
    <scope>NUCLEOTIDE SEQUENCE [LARGE SCALE GENOMIC DNA]</scope>
    <source>
        <strain evidence="6">CBS 100218</strain>
    </source>
</reference>
<proteinExistence type="inferred from homology"/>
<dbReference type="PANTHER" id="PTHR14790">
    <property type="entry name" value="RECQ-MEDIATED GENOME INSTABILITY PROTEIN 1 RMI1"/>
    <property type="match status" value="1"/>
</dbReference>
<dbReference type="PANTHER" id="PTHR14790:SF15">
    <property type="entry name" value="RECQ-MEDIATED GENOME INSTABILITY PROTEIN 1"/>
    <property type="match status" value="1"/>
</dbReference>
<dbReference type="GeneID" id="19905539"/>
<dbReference type="InterPro" id="IPR042470">
    <property type="entry name" value="RMI1_N_C_sf"/>
</dbReference>
<evidence type="ECO:0000256" key="1">
    <source>
        <dbReference type="ARBA" id="ARBA00006395"/>
    </source>
</evidence>
<dbReference type="STRING" id="1168221.R7Z456"/>
<name>R7Z456_CONA1</name>
<protein>
    <recommendedName>
        <fullName evidence="2">RecQ-mediated genome instability protein 1</fullName>
    </recommendedName>
</protein>
<evidence type="ECO:0000259" key="4">
    <source>
        <dbReference type="Pfam" id="PF21000"/>
    </source>
</evidence>
<dbReference type="InterPro" id="IPR049363">
    <property type="entry name" value="RMI1_N"/>
</dbReference>
<dbReference type="SMART" id="SM01161">
    <property type="entry name" value="DUF1767"/>
    <property type="match status" value="1"/>
</dbReference>
<gene>
    <name evidence="5" type="ORF">W97_08228</name>
</gene>
<organism evidence="5 6">
    <name type="scientific">Coniosporium apollinis (strain CBS 100218)</name>
    <name type="common">Rock-inhabiting black yeast</name>
    <dbReference type="NCBI Taxonomy" id="1168221"/>
    <lineage>
        <taxon>Eukaryota</taxon>
        <taxon>Fungi</taxon>
        <taxon>Dikarya</taxon>
        <taxon>Ascomycota</taxon>
        <taxon>Pezizomycotina</taxon>
        <taxon>Dothideomycetes</taxon>
        <taxon>Dothideomycetes incertae sedis</taxon>
        <taxon>Coniosporium</taxon>
    </lineage>
</organism>
<dbReference type="Proteomes" id="UP000016924">
    <property type="component" value="Unassembled WGS sequence"/>
</dbReference>
<evidence type="ECO:0000256" key="2">
    <source>
        <dbReference type="ARBA" id="ARBA00018987"/>
    </source>
</evidence>
<dbReference type="InterPro" id="IPR013894">
    <property type="entry name" value="RMI1_OB"/>
</dbReference>
<evidence type="ECO:0000313" key="6">
    <source>
        <dbReference type="Proteomes" id="UP000016924"/>
    </source>
</evidence>